<organism evidence="3">
    <name type="scientific">Solanum lycopersicum</name>
    <name type="common">Tomato</name>
    <name type="synonym">Lycopersicon esculentum</name>
    <dbReference type="NCBI Taxonomy" id="4081"/>
    <lineage>
        <taxon>Eukaryota</taxon>
        <taxon>Viridiplantae</taxon>
        <taxon>Streptophyta</taxon>
        <taxon>Embryophyta</taxon>
        <taxon>Tracheophyta</taxon>
        <taxon>Spermatophyta</taxon>
        <taxon>Magnoliopsida</taxon>
        <taxon>eudicotyledons</taxon>
        <taxon>Gunneridae</taxon>
        <taxon>Pentapetalae</taxon>
        <taxon>asterids</taxon>
        <taxon>lamiids</taxon>
        <taxon>Solanales</taxon>
        <taxon>Solanaceae</taxon>
        <taxon>Solanoideae</taxon>
        <taxon>Solaneae</taxon>
        <taxon>Solanum</taxon>
        <taxon>Solanum subgen. Lycopersicon</taxon>
    </lineage>
</organism>
<dbReference type="AlphaFoldDB" id="A0A3Q7GN16"/>
<dbReference type="STRING" id="4081.A0A3Q7GN16"/>
<dbReference type="PaxDb" id="4081-Solyc05g053050.1.1"/>
<dbReference type="EnsemblPlants" id="Solyc05g053050.1.1">
    <property type="protein sequence ID" value="Solyc05g053050.1.1.1"/>
    <property type="gene ID" value="Solyc05g053050.1"/>
</dbReference>
<evidence type="ECO:0000313" key="4">
    <source>
        <dbReference type="Proteomes" id="UP000004994"/>
    </source>
</evidence>
<keyword evidence="4" id="KW-1185">Reference proteome</keyword>
<dbReference type="Proteomes" id="UP000004994">
    <property type="component" value="Chromosome 5"/>
</dbReference>
<accession>A0A3Q7GN16</accession>
<dbReference type="GO" id="GO:0032875">
    <property type="term" value="P:regulation of DNA endoreduplication"/>
    <property type="evidence" value="ECO:0007669"/>
    <property type="project" value="InterPro"/>
</dbReference>
<dbReference type="InParanoid" id="A0A3Q7GN16"/>
<reference evidence="3" key="1">
    <citation type="journal article" date="2012" name="Nature">
        <title>The tomato genome sequence provides insights into fleshy fruit evolution.</title>
        <authorList>
            <consortium name="Tomato Genome Consortium"/>
        </authorList>
    </citation>
    <scope>NUCLEOTIDE SEQUENCE [LARGE SCALE GENOMIC DNA]</scope>
    <source>
        <strain evidence="3">cv. Heinz 1706</strain>
    </source>
</reference>
<dbReference type="OMA" id="RECRIPL"/>
<protein>
    <submittedName>
        <fullName evidence="3">Uncharacterized protein</fullName>
    </submittedName>
</protein>
<name>A0A3Q7GN16_SOLLC</name>
<proteinExistence type="predicted"/>
<keyword evidence="1" id="KW-0649">Protein kinase inhibitor</keyword>
<dbReference type="PANTHER" id="PTHR33142:SF116">
    <property type="match status" value="1"/>
</dbReference>
<evidence type="ECO:0000313" key="3">
    <source>
        <dbReference type="EnsemblPlants" id="Solyc05g053050.1.1.1"/>
    </source>
</evidence>
<dbReference type="GO" id="GO:0004860">
    <property type="term" value="F:protein kinase inhibitor activity"/>
    <property type="evidence" value="ECO:0007669"/>
    <property type="project" value="UniProtKB-KW"/>
</dbReference>
<dbReference type="GO" id="GO:0005634">
    <property type="term" value="C:nucleus"/>
    <property type="evidence" value="ECO:0000318"/>
    <property type="project" value="GO_Central"/>
</dbReference>
<sequence>MVKRDNESMEIDEGCKTPRHDKHRIMVNSMFPPPTPRKKRIYVKQQSSPPKEGYFHPPDLEILFTIVSRRETRV</sequence>
<dbReference type="PANTHER" id="PTHR33142">
    <property type="entry name" value="CYCLIN-DEPENDENT PROTEIN KINASE INHIBITOR SMR13"/>
    <property type="match status" value="1"/>
</dbReference>
<evidence type="ECO:0000256" key="1">
    <source>
        <dbReference type="ARBA" id="ARBA00023013"/>
    </source>
</evidence>
<keyword evidence="2" id="KW-0131">Cell cycle</keyword>
<dbReference type="Gramene" id="Solyc05g053050.1.1">
    <property type="protein sequence ID" value="Solyc05g053050.1.1.1"/>
    <property type="gene ID" value="Solyc05g053050.1"/>
</dbReference>
<evidence type="ECO:0000256" key="2">
    <source>
        <dbReference type="ARBA" id="ARBA00023306"/>
    </source>
</evidence>
<dbReference type="InterPro" id="IPR040389">
    <property type="entry name" value="SMR"/>
</dbReference>
<reference evidence="3" key="2">
    <citation type="submission" date="2019-01" db="UniProtKB">
        <authorList>
            <consortium name="EnsemblPlants"/>
        </authorList>
    </citation>
    <scope>IDENTIFICATION</scope>
    <source>
        <strain evidence="3">cv. Heinz 1706</strain>
    </source>
</reference>